<feature type="transmembrane region" description="Helical" evidence="1">
    <location>
        <begin position="128"/>
        <end position="154"/>
    </location>
</feature>
<dbReference type="RefSeq" id="WP_003472112.1">
    <property type="nucleotide sequence ID" value="NC_008261.1"/>
</dbReference>
<dbReference type="Gene3D" id="1.10.1760.20">
    <property type="match status" value="1"/>
</dbReference>
<keyword evidence="1" id="KW-0472">Membrane</keyword>
<dbReference type="EMBL" id="CP000246">
    <property type="protein sequence ID" value="ABG82989.1"/>
    <property type="molecule type" value="Genomic_DNA"/>
</dbReference>
<feature type="transmembrane region" description="Helical" evidence="1">
    <location>
        <begin position="160"/>
        <end position="186"/>
    </location>
</feature>
<dbReference type="eggNOG" id="COG3859">
    <property type="taxonomic scope" value="Bacteria"/>
</dbReference>
<sequence>MSVYLVALIGILILGLYILDLRKHKITTREIIMIGLSVAISYVLYMIPLVRYPQGGGITFFSMLPIMLLSLVYGRTVGVTGGLIFGLLKILNGAFIVHPVQFLLDYILSNMALGLAGSFGIDKKYKIFLGSLMAGSISTFVSIVSGVIFFGQYAPPGMNLWIYSIIYNTSSAGVESLLTAIVITIMPIKMLAKRMKPINNI</sequence>
<evidence type="ECO:0000313" key="2">
    <source>
        <dbReference type="EMBL" id="ABG82989.1"/>
    </source>
</evidence>
<keyword evidence="1" id="KW-1133">Transmembrane helix</keyword>
<feature type="transmembrane region" description="Helical" evidence="1">
    <location>
        <begin position="6"/>
        <end position="22"/>
    </location>
</feature>
<accession>A0A0H2YQ38</accession>
<keyword evidence="1" id="KW-0812">Transmembrane</keyword>
<keyword evidence="3" id="KW-1185">Reference proteome</keyword>
<proteinExistence type="predicted"/>
<gene>
    <name evidence="2" type="ordered locus">CPF_2869</name>
</gene>
<dbReference type="AlphaFoldDB" id="A0A0H2YQ38"/>
<feature type="transmembrane region" description="Helical" evidence="1">
    <location>
        <begin position="56"/>
        <end position="73"/>
    </location>
</feature>
<dbReference type="PaxDb" id="195103-CPF_2869"/>
<name>A0A0H2YQ38_CLOP1</name>
<dbReference type="GO" id="GO:0005886">
    <property type="term" value="C:plasma membrane"/>
    <property type="evidence" value="ECO:0007669"/>
    <property type="project" value="InterPro"/>
</dbReference>
<dbReference type="STRING" id="195103.CPF_2869"/>
<dbReference type="KEGG" id="cpf:CPF_2869"/>
<dbReference type="InterPro" id="IPR012651">
    <property type="entry name" value="Thia_Transptr_ThiT"/>
</dbReference>
<feature type="transmembrane region" description="Helical" evidence="1">
    <location>
        <begin position="103"/>
        <end position="121"/>
    </location>
</feature>
<organism evidence="2 3">
    <name type="scientific">Clostridium perfringens (strain ATCC 13124 / DSM 756 / JCM 1290 / NCIMB 6125 / NCTC 8237 / Type A)</name>
    <dbReference type="NCBI Taxonomy" id="195103"/>
    <lineage>
        <taxon>Bacteria</taxon>
        <taxon>Bacillati</taxon>
        <taxon>Bacillota</taxon>
        <taxon>Clostridia</taxon>
        <taxon>Eubacteriales</taxon>
        <taxon>Clostridiaceae</taxon>
        <taxon>Clostridium</taxon>
    </lineage>
</organism>
<dbReference type="HOGENOM" id="CLU_090959_0_0_9"/>
<dbReference type="Pfam" id="PF09515">
    <property type="entry name" value="Thia_YuaJ"/>
    <property type="match status" value="1"/>
</dbReference>
<dbReference type="Proteomes" id="UP000001823">
    <property type="component" value="Chromosome"/>
</dbReference>
<feature type="transmembrane region" description="Helical" evidence="1">
    <location>
        <begin position="31"/>
        <end position="50"/>
    </location>
</feature>
<dbReference type="NCBIfam" id="TIGR02357">
    <property type="entry name" value="ECF_ThiT_YuaJ"/>
    <property type="match status" value="1"/>
</dbReference>
<protein>
    <submittedName>
        <fullName evidence="2">Membrane protein</fullName>
    </submittedName>
</protein>
<evidence type="ECO:0000313" key="3">
    <source>
        <dbReference type="Proteomes" id="UP000001823"/>
    </source>
</evidence>
<evidence type="ECO:0000256" key="1">
    <source>
        <dbReference type="SAM" id="Phobius"/>
    </source>
</evidence>
<dbReference type="GO" id="GO:0015234">
    <property type="term" value="F:thiamine transmembrane transporter activity"/>
    <property type="evidence" value="ECO:0007669"/>
    <property type="project" value="InterPro"/>
</dbReference>
<reference evidence="2 3" key="1">
    <citation type="journal article" date="2006" name="Genome Res.">
        <title>Skewed genomic variability in strains of the toxigenic bacterial pathogen, Clostridium perfringens.</title>
        <authorList>
            <person name="Myers G.S."/>
            <person name="Rasko D.A."/>
            <person name="Cheung J.K."/>
            <person name="Ravel J."/>
            <person name="Seshadri R."/>
            <person name="Deboy R.T."/>
            <person name="Ren Q."/>
            <person name="Varga J."/>
            <person name="Awad M.M."/>
            <person name="Brinkac L.M."/>
            <person name="Daugherty S.C."/>
            <person name="Haft D.H."/>
            <person name="Dodson R.J."/>
            <person name="Madupu R."/>
            <person name="Nelson W.C."/>
            <person name="Rosovitz M.J."/>
            <person name="Sullivan S.A."/>
            <person name="Khouri H."/>
            <person name="Dimitrov G.I."/>
            <person name="Watkins K.L."/>
            <person name="Mulligan S."/>
            <person name="Benton J."/>
            <person name="Radune D."/>
            <person name="Fisher D.J."/>
            <person name="Atkins H.S."/>
            <person name="Hiscox T."/>
            <person name="Jost B.H."/>
            <person name="Billington S.J."/>
            <person name="Songer J.G."/>
            <person name="McClane B.A."/>
            <person name="Titball R.W."/>
            <person name="Rood J.I."/>
            <person name="Melville S.B."/>
            <person name="Paulsen I.T."/>
        </authorList>
    </citation>
    <scope>NUCLEOTIDE SEQUENCE [LARGE SCALE GENOMIC DNA]</scope>
    <source>
        <strain evidence="3">ATCC 13124 / DSM 756 / JCM 1290 / NCIMB 6125 / NCTC 8237 / S 107 / Type A</strain>
    </source>
</reference>